<proteinExistence type="predicted"/>
<evidence type="ECO:0000313" key="2">
    <source>
        <dbReference type="Proteomes" id="UP000007487"/>
    </source>
</evidence>
<evidence type="ECO:0000313" key="1">
    <source>
        <dbReference type="EMBL" id="ADY28522.1"/>
    </source>
</evidence>
<organism evidence="1 2">
    <name type="scientific">Cellulophaga lytica (strain ATCC 23178 / DSM 7489 / JCM 8516 / NBRC 14961 / NCIMB 1423 / VKM B-1433 / Cy l20)</name>
    <dbReference type="NCBI Taxonomy" id="867900"/>
    <lineage>
        <taxon>Bacteria</taxon>
        <taxon>Pseudomonadati</taxon>
        <taxon>Bacteroidota</taxon>
        <taxon>Flavobacteriia</taxon>
        <taxon>Flavobacteriales</taxon>
        <taxon>Flavobacteriaceae</taxon>
        <taxon>Cellulophaga</taxon>
    </lineage>
</organism>
<dbReference type="Proteomes" id="UP000007487">
    <property type="component" value="Chromosome"/>
</dbReference>
<dbReference type="Pfam" id="PF17653">
    <property type="entry name" value="DUF5522"/>
    <property type="match status" value="1"/>
</dbReference>
<name>F0RBQ6_CELLC</name>
<keyword evidence="2" id="KW-1185">Reference proteome</keyword>
<reference evidence="1 2" key="1">
    <citation type="journal article" date="2011" name="Stand. Genomic Sci.">
        <title>Complete genome sequence of Cellulophaga lytica type strain (LIM- 21).</title>
        <authorList>
            <person name="Pati A."/>
            <person name="Abt B."/>
            <person name="Teshima H."/>
            <person name="Nolan M."/>
            <person name="Lapidus A."/>
            <person name="Lucas S."/>
            <person name="Hammon N."/>
            <person name="Deshpande S."/>
            <person name="Cheng J.F."/>
            <person name="Tapia R."/>
            <person name="Han C."/>
            <person name="Goodwin L."/>
            <person name="Pitluck S."/>
            <person name="Liolios K."/>
            <person name="Pagani I."/>
            <person name="Mavromatis K."/>
            <person name="Ovchinikova G."/>
            <person name="Chen A."/>
            <person name="Palaniappan K."/>
            <person name="Land M."/>
            <person name="Hauser L."/>
            <person name="Jeffries C.D."/>
            <person name="Detter J.C."/>
            <person name="Brambilla E.M."/>
            <person name="Kannan K.P."/>
            <person name="Rohde M."/>
            <person name="Spring S."/>
            <person name="Goker M."/>
            <person name="Woyke T."/>
            <person name="Bristow J."/>
            <person name="Eisen J.A."/>
            <person name="Markowitz V."/>
            <person name="Hugenholtz P."/>
            <person name="Kyrpides N.C."/>
            <person name="Klenk H.P."/>
            <person name="Ivanova N."/>
        </authorList>
    </citation>
    <scope>NUCLEOTIDE SEQUENCE [LARGE SCALE GENOMIC DNA]</scope>
    <source>
        <strain evidence="2">ATCC 23178 / DSM 7489 / JCM 8516 / NBRC 14961 / NCIMB 1423 / VKM B-1433 / Cy l20</strain>
    </source>
</reference>
<dbReference type="KEGG" id="cly:Celly_0688"/>
<gene>
    <name evidence="1" type="ordered locus">Celly_0688</name>
</gene>
<dbReference type="InterPro" id="IPR040807">
    <property type="entry name" value="DUF5522"/>
</dbReference>
<protein>
    <submittedName>
        <fullName evidence="1">Uncharacterized protein</fullName>
    </submittedName>
</protein>
<sequence>MCIYILNLKTRNFTSMKKILQPIEGDYYLSEEGYRVFTEQYHKRRGYCCESGCRHCPYGYNAKTNSRKKS</sequence>
<dbReference type="AlphaFoldDB" id="F0RBQ6"/>
<dbReference type="eggNOG" id="ENOG503304V">
    <property type="taxonomic scope" value="Bacteria"/>
</dbReference>
<accession>F0RBQ6</accession>
<dbReference type="STRING" id="867900.Celly_0688"/>
<dbReference type="HOGENOM" id="CLU_203068_0_0_10"/>
<dbReference type="EMBL" id="CP002534">
    <property type="protein sequence ID" value="ADY28522.1"/>
    <property type="molecule type" value="Genomic_DNA"/>
</dbReference>